<dbReference type="Pfam" id="PF09391">
    <property type="entry name" value="DUF2000"/>
    <property type="match status" value="1"/>
</dbReference>
<organism evidence="1 2">
    <name type="scientific">Fusibacter ferrireducens</name>
    <dbReference type="NCBI Taxonomy" id="2785058"/>
    <lineage>
        <taxon>Bacteria</taxon>
        <taxon>Bacillati</taxon>
        <taxon>Bacillota</taxon>
        <taxon>Clostridia</taxon>
        <taxon>Eubacteriales</taxon>
        <taxon>Eubacteriales Family XII. Incertae Sedis</taxon>
        <taxon>Fusibacter</taxon>
    </lineage>
</organism>
<name>A0ABR9ZRJ5_9FIRM</name>
<keyword evidence="2" id="KW-1185">Reference proteome</keyword>
<reference evidence="1 2" key="1">
    <citation type="submission" date="2020-11" db="EMBL/GenBank/DDBJ databases">
        <title>Fusibacter basophilias sp. nov.</title>
        <authorList>
            <person name="Qiu D."/>
        </authorList>
    </citation>
    <scope>NUCLEOTIDE SEQUENCE [LARGE SCALE GENOMIC DNA]</scope>
    <source>
        <strain evidence="1 2">Q10-2</strain>
    </source>
</reference>
<accession>A0ABR9ZRJ5</accession>
<sequence length="135" mass="14842">MKCVMIIDLELPLGIQMNTAAALGISLASAVEGLTGKSVVDQEGHIYEGITNVPIPILALKGDEIKAKYDVLLENQNPELKVYAFVDVAQKSLSYEDYEMKLARTKYADVGFLGLCIYGPKKMVNKLTGNIKMMR</sequence>
<dbReference type="Gene3D" id="3.40.1490.10">
    <property type="entry name" value="Bit1"/>
    <property type="match status" value="1"/>
</dbReference>
<dbReference type="Proteomes" id="UP000614200">
    <property type="component" value="Unassembled WGS sequence"/>
</dbReference>
<dbReference type="EMBL" id="JADKNH010000004">
    <property type="protein sequence ID" value="MBF4693073.1"/>
    <property type="molecule type" value="Genomic_DNA"/>
</dbReference>
<dbReference type="InterPro" id="IPR023476">
    <property type="entry name" value="Pep_tRNA_hydro_II_dom_sf"/>
</dbReference>
<comment type="caution">
    <text evidence="1">The sequence shown here is derived from an EMBL/GenBank/DDBJ whole genome shotgun (WGS) entry which is preliminary data.</text>
</comment>
<protein>
    <submittedName>
        <fullName evidence="1">DUF2000 domain-containing protein</fullName>
    </submittedName>
</protein>
<proteinExistence type="predicted"/>
<dbReference type="RefSeq" id="WP_194701304.1">
    <property type="nucleotide sequence ID" value="NZ_JADKNH010000004.1"/>
</dbReference>
<dbReference type="SUPFAM" id="SSF102462">
    <property type="entry name" value="Peptidyl-tRNA hydrolase II"/>
    <property type="match status" value="1"/>
</dbReference>
<gene>
    <name evidence="1" type="ORF">ISU02_08075</name>
</gene>
<evidence type="ECO:0000313" key="2">
    <source>
        <dbReference type="Proteomes" id="UP000614200"/>
    </source>
</evidence>
<dbReference type="PIRSF" id="PIRSF033736">
    <property type="entry name" value="UCP033763"/>
    <property type="match status" value="1"/>
</dbReference>
<dbReference type="InterPro" id="IPR017021">
    <property type="entry name" value="UCP033763"/>
</dbReference>
<evidence type="ECO:0000313" key="1">
    <source>
        <dbReference type="EMBL" id="MBF4693073.1"/>
    </source>
</evidence>
<dbReference type="InterPro" id="IPR018988">
    <property type="entry name" value="DUF2000"/>
</dbReference>